<reference evidence="2" key="1">
    <citation type="submission" date="2018-08" db="EMBL/GenBank/DDBJ databases">
        <title>Draft genome sequence of azole-resistant Aspergillus thermomutatus (Neosartorya pseudofischeri) strain HMR AF 39, isolated from a human nasal aspirate.</title>
        <authorList>
            <person name="Parent-Michaud M."/>
            <person name="Dufresne P.J."/>
            <person name="Fournier E."/>
            <person name="Martineau C."/>
            <person name="Moreira S."/>
            <person name="Perkins V."/>
            <person name="De Repentigny L."/>
            <person name="Dufresne S.F."/>
        </authorList>
    </citation>
    <scope>NUCLEOTIDE SEQUENCE [LARGE SCALE GENOMIC DNA]</scope>
    <source>
        <strain evidence="2">HMR AF 39</strain>
    </source>
</reference>
<dbReference type="GO" id="GO:0016491">
    <property type="term" value="F:oxidoreductase activity"/>
    <property type="evidence" value="ECO:0007669"/>
    <property type="project" value="InterPro"/>
</dbReference>
<accession>A0A397GEA0</accession>
<dbReference type="SUPFAM" id="SSF51905">
    <property type="entry name" value="FAD/NAD(P)-binding domain"/>
    <property type="match status" value="1"/>
</dbReference>
<dbReference type="EMBL" id="NKHU02000214">
    <property type="protein sequence ID" value="RHZ47726.1"/>
    <property type="molecule type" value="Genomic_DNA"/>
</dbReference>
<dbReference type="STRING" id="41047.A0A397GEA0"/>
<evidence type="ECO:0000259" key="1">
    <source>
        <dbReference type="Pfam" id="PF01593"/>
    </source>
</evidence>
<dbReference type="Gene3D" id="3.90.660.10">
    <property type="match status" value="1"/>
</dbReference>
<keyword evidence="3" id="KW-1185">Reference proteome</keyword>
<dbReference type="InterPro" id="IPR036291">
    <property type="entry name" value="NAD(P)-bd_dom_sf"/>
</dbReference>
<dbReference type="Pfam" id="PF01593">
    <property type="entry name" value="Amino_oxidase"/>
    <property type="match status" value="1"/>
</dbReference>
<dbReference type="GeneID" id="38126785"/>
<dbReference type="AlphaFoldDB" id="A0A397GEA0"/>
<protein>
    <recommendedName>
        <fullName evidence="1">Amine oxidase domain-containing protein</fullName>
    </recommendedName>
</protein>
<dbReference type="InterPro" id="IPR002937">
    <property type="entry name" value="Amino_oxidase"/>
</dbReference>
<sequence length="677" mass="76504">MSELHRLLPREGLYMDPDSDTHRKSIRHPIPNLILLGLFQLNSSLRSVNFLKITTYTTILSVTLWLNDLLSKGSRNNWTTDPTWDWKREIVVVTGGSGGIGGSIIQKLARDGWRVVVLDIMPLKYHVGKIVHSTLLLPAETWWDGLNVVNHVLLTGGEEEIFRDHIGQFVDVLKRRTSVELQTGAGMAGIKAAQTLSNASIHDFVILEYRDTIGGRAWHTDFGKDENGNPYVVELGANWIQGIGTADGPQNPIWTLAKEFNLKNTFSDYDNVSTYNEHGYSDYSHLFDAYDAADGIANAAAGTILLENLLDQTAQTGLALAGWKPKKTDMEAQAVEWWSWDFEDAYSPLESSLVFGYAGSNMTWNGFSDEDNFVWDQRGYNAIIKGMASKFLKANDPRLRLNTQVTNITYSDEGVTVYNSDGTCVQAQYALCTFSLGVLQNDAVTFTPELPYWKQTAIEKFTMGTYTKIFLQFNETFWPSNTQYFLYADPKLRGWYPIWQSLSTPGFLPGSNILFVTVTNQFSYHVENQSDEETKAEVMAVLRKMFPDKDIPEPTAFMYPRWSTEPWSYGSYSNWPASTSLEEHQNLRANTGRVWFAGEHTSPSYFGFLHGAYFEGLDAGRQIAALLQGRCVYYNSTMERLCGPRRHYETLHGTTPLADYSAVNGWTANSFYDYNDD</sequence>
<dbReference type="PANTHER" id="PTHR10742">
    <property type="entry name" value="FLAVIN MONOAMINE OXIDASE"/>
    <property type="match status" value="1"/>
</dbReference>
<proteinExistence type="predicted"/>
<comment type="caution">
    <text evidence="2">The sequence shown here is derived from an EMBL/GenBank/DDBJ whole genome shotgun (WGS) entry which is preliminary data.</text>
</comment>
<dbReference type="PANTHER" id="PTHR10742:SF313">
    <property type="entry name" value="AMINE OXIDASE"/>
    <property type="match status" value="1"/>
</dbReference>
<dbReference type="InterPro" id="IPR036188">
    <property type="entry name" value="FAD/NAD-bd_sf"/>
</dbReference>
<dbReference type="Gene3D" id="3.50.50.60">
    <property type="entry name" value="FAD/NAD(P)-binding domain"/>
    <property type="match status" value="1"/>
</dbReference>
<dbReference type="Gene3D" id="3.40.50.720">
    <property type="entry name" value="NAD(P)-binding Rossmann-like Domain"/>
    <property type="match status" value="1"/>
</dbReference>
<feature type="domain" description="Amine oxidase" evidence="1">
    <location>
        <begin position="187"/>
        <end position="623"/>
    </location>
</feature>
<evidence type="ECO:0000313" key="3">
    <source>
        <dbReference type="Proteomes" id="UP000215305"/>
    </source>
</evidence>
<dbReference type="SUPFAM" id="SSF54373">
    <property type="entry name" value="FAD-linked reductases, C-terminal domain"/>
    <property type="match status" value="1"/>
</dbReference>
<dbReference type="OrthoDB" id="7777654at2759"/>
<dbReference type="SUPFAM" id="SSF51735">
    <property type="entry name" value="NAD(P)-binding Rossmann-fold domains"/>
    <property type="match status" value="1"/>
</dbReference>
<dbReference type="GO" id="GO:0006598">
    <property type="term" value="P:polyamine catabolic process"/>
    <property type="evidence" value="ECO:0007669"/>
    <property type="project" value="TreeGrafter"/>
</dbReference>
<dbReference type="VEuPathDB" id="FungiDB:CDV56_104811"/>
<dbReference type="InterPro" id="IPR050281">
    <property type="entry name" value="Flavin_monoamine_oxidase"/>
</dbReference>
<dbReference type="RefSeq" id="XP_026611705.1">
    <property type="nucleotide sequence ID" value="XM_026758430.1"/>
</dbReference>
<organism evidence="2 3">
    <name type="scientific">Aspergillus thermomutatus</name>
    <name type="common">Neosartorya pseudofischeri</name>
    <dbReference type="NCBI Taxonomy" id="41047"/>
    <lineage>
        <taxon>Eukaryota</taxon>
        <taxon>Fungi</taxon>
        <taxon>Dikarya</taxon>
        <taxon>Ascomycota</taxon>
        <taxon>Pezizomycotina</taxon>
        <taxon>Eurotiomycetes</taxon>
        <taxon>Eurotiomycetidae</taxon>
        <taxon>Eurotiales</taxon>
        <taxon>Aspergillaceae</taxon>
        <taxon>Aspergillus</taxon>
        <taxon>Aspergillus subgen. Fumigati</taxon>
    </lineage>
</organism>
<gene>
    <name evidence="2" type="ORF">CDV56_104811</name>
</gene>
<name>A0A397GEA0_ASPTH</name>
<evidence type="ECO:0000313" key="2">
    <source>
        <dbReference type="EMBL" id="RHZ47726.1"/>
    </source>
</evidence>
<dbReference type="Proteomes" id="UP000215305">
    <property type="component" value="Unassembled WGS sequence"/>
</dbReference>